<evidence type="ECO:0000313" key="2">
    <source>
        <dbReference type="EMBL" id="KWX11187.1"/>
    </source>
</evidence>
<evidence type="ECO:0000313" key="3">
    <source>
        <dbReference type="Proteomes" id="UP000070089"/>
    </source>
</evidence>
<accession>A0A132NM90</accession>
<organism evidence="2 3">
    <name type="scientific">Giardia duodenalis assemblage B</name>
    <dbReference type="NCBI Taxonomy" id="1394984"/>
    <lineage>
        <taxon>Eukaryota</taxon>
        <taxon>Metamonada</taxon>
        <taxon>Diplomonadida</taxon>
        <taxon>Hexamitidae</taxon>
        <taxon>Giardiinae</taxon>
        <taxon>Giardia</taxon>
    </lineage>
</organism>
<feature type="region of interest" description="Disordered" evidence="1">
    <location>
        <begin position="1"/>
        <end position="23"/>
    </location>
</feature>
<dbReference type="EMBL" id="JXTI01000258">
    <property type="protein sequence ID" value="KWX11187.1"/>
    <property type="molecule type" value="Genomic_DNA"/>
</dbReference>
<evidence type="ECO:0000256" key="1">
    <source>
        <dbReference type="SAM" id="MobiDB-lite"/>
    </source>
</evidence>
<protein>
    <submittedName>
        <fullName evidence="2">Uncharacterized protein</fullName>
    </submittedName>
</protein>
<dbReference type="AlphaFoldDB" id="A0A132NM90"/>
<name>A0A132NM90_GIAIN</name>
<comment type="caution">
    <text evidence="2">The sequence shown here is derived from an EMBL/GenBank/DDBJ whole genome shotgun (WGS) entry which is preliminary data.</text>
</comment>
<dbReference type="VEuPathDB" id="GiardiaDB:QR46_4858"/>
<dbReference type="Proteomes" id="UP000070089">
    <property type="component" value="Unassembled WGS sequence"/>
</dbReference>
<sequence length="175" mass="18891">MNQGQTSAYPCRGPKKTDSASSRALKDTQMLHCPLLKSHRVSLLLRHAVALCSSSHLGTSTHGHEGSLVMWAGLCASRTRILPVPSVAAASVSASNISCDRMAGLRRVCLRSHSITAATAFKQGLRWARGDEAEQVPEGAHWPTLSDAPQLFKRASESAYLAEIVETAARRLLFE</sequence>
<gene>
    <name evidence="2" type="ORF">QR46_4858</name>
</gene>
<reference evidence="2 3" key="1">
    <citation type="journal article" date="2015" name="Mol. Biochem. Parasitol.">
        <title>Identification of polymorphic genes for use in assemblage B genotyping assays through comparative genomics of multiple assemblage B Giardia duodenalis isolates.</title>
        <authorList>
            <person name="Wielinga C."/>
            <person name="Thompson R.C."/>
            <person name="Monis P."/>
            <person name="Ryan U."/>
        </authorList>
    </citation>
    <scope>NUCLEOTIDE SEQUENCE [LARGE SCALE GENOMIC DNA]</scope>
    <source>
        <strain evidence="2 3">BAH15c1</strain>
    </source>
</reference>
<proteinExistence type="predicted"/>